<name>A0ACB7UHJ5_DIOAL</name>
<evidence type="ECO:0000313" key="2">
    <source>
        <dbReference type="Proteomes" id="UP000827976"/>
    </source>
</evidence>
<sequence>MLLNNEHNSFHFVCNCYCICRMFLSSMEVLIIPFVTSVNDLQVRKHRFLEEIPLQKNISSYVLDNSMYILCCFERLIICVPIYVYVCLLIICIYIIKNFVL</sequence>
<organism evidence="1 2">
    <name type="scientific">Dioscorea alata</name>
    <name type="common">Purple yam</name>
    <dbReference type="NCBI Taxonomy" id="55571"/>
    <lineage>
        <taxon>Eukaryota</taxon>
        <taxon>Viridiplantae</taxon>
        <taxon>Streptophyta</taxon>
        <taxon>Embryophyta</taxon>
        <taxon>Tracheophyta</taxon>
        <taxon>Spermatophyta</taxon>
        <taxon>Magnoliopsida</taxon>
        <taxon>Liliopsida</taxon>
        <taxon>Dioscoreales</taxon>
        <taxon>Dioscoreaceae</taxon>
        <taxon>Dioscorea</taxon>
    </lineage>
</organism>
<dbReference type="EMBL" id="CM037026">
    <property type="protein sequence ID" value="KAH7659780.1"/>
    <property type="molecule type" value="Genomic_DNA"/>
</dbReference>
<comment type="caution">
    <text evidence="1">The sequence shown here is derived from an EMBL/GenBank/DDBJ whole genome shotgun (WGS) entry which is preliminary data.</text>
</comment>
<reference evidence="2" key="1">
    <citation type="journal article" date="2022" name="Nat. Commun.">
        <title>Chromosome evolution and the genetic basis of agronomically important traits in greater yam.</title>
        <authorList>
            <person name="Bredeson J.V."/>
            <person name="Lyons J.B."/>
            <person name="Oniyinde I.O."/>
            <person name="Okereke N.R."/>
            <person name="Kolade O."/>
            <person name="Nnabue I."/>
            <person name="Nwadili C.O."/>
            <person name="Hribova E."/>
            <person name="Parker M."/>
            <person name="Nwogha J."/>
            <person name="Shu S."/>
            <person name="Carlson J."/>
            <person name="Kariba R."/>
            <person name="Muthemba S."/>
            <person name="Knop K."/>
            <person name="Barton G.J."/>
            <person name="Sherwood A.V."/>
            <person name="Lopez-Montes A."/>
            <person name="Asiedu R."/>
            <person name="Jamnadass R."/>
            <person name="Muchugi A."/>
            <person name="Goodstein D."/>
            <person name="Egesi C.N."/>
            <person name="Featherston J."/>
            <person name="Asfaw A."/>
            <person name="Simpson G.G."/>
            <person name="Dolezel J."/>
            <person name="Hendre P.S."/>
            <person name="Van Deynze A."/>
            <person name="Kumar P.L."/>
            <person name="Obidiegwu J.E."/>
            <person name="Bhattacharjee R."/>
            <person name="Rokhsar D.S."/>
        </authorList>
    </citation>
    <scope>NUCLEOTIDE SEQUENCE [LARGE SCALE GENOMIC DNA]</scope>
    <source>
        <strain evidence="2">cv. TDa95/00328</strain>
    </source>
</reference>
<accession>A0ACB7UHJ5</accession>
<proteinExistence type="predicted"/>
<protein>
    <submittedName>
        <fullName evidence="1">Uncharacterized protein</fullName>
    </submittedName>
</protein>
<keyword evidence="2" id="KW-1185">Reference proteome</keyword>
<gene>
    <name evidence="1" type="ORF">IHE45_16G053300</name>
</gene>
<evidence type="ECO:0000313" key="1">
    <source>
        <dbReference type="EMBL" id="KAH7659780.1"/>
    </source>
</evidence>
<dbReference type="Proteomes" id="UP000827976">
    <property type="component" value="Chromosome 16"/>
</dbReference>